<sequence length="467" mass="52151">MGLAGLPLELLTRVLQCLQGDTFSLRSALLVNKKWSAEAVRVLWENPSPDDLAAISDINKRQFYARYIRELEINGSEWLHHEAFQTLKFPRLRSVLIDATDSDENEEQEEAWIGQYIQPALEVFKCYATAPAGDEDVLQLLETRCRRLRTMIIGAKLQGLSSASLSGFIDRCKSLRSLGVVDGRRGPIDGRVLSSLASHDGLVELEVSPFLKHEMFVNTFQDVDRPFKGIQKLQLNIEPKTVPLLVPKIKNIRLLSLTLADGDISPWPHLSSLTKLRDLTIEYHESAELSVNDFQALKKLGLNRLNVRGIYGDIIAPTLTDDKFIPVIETQPALREIWLEIRASLTVQSLISLGQECRELQDCFLPGTYDLSPLMDIDPEPPLFPCLEQLTIGAISEIPPRPWPSIDSTSDKAKCLAQAILKHAPNLEGLITMGVDDEFSETVRATIEELKETTPGLPPSPPPGDEH</sequence>
<dbReference type="VEuPathDB" id="FungiDB:ASPVEDRAFT_81035"/>
<evidence type="ECO:0000313" key="1">
    <source>
        <dbReference type="EMBL" id="OJI99424.1"/>
    </source>
</evidence>
<evidence type="ECO:0000313" key="2">
    <source>
        <dbReference type="Proteomes" id="UP000184073"/>
    </source>
</evidence>
<organism evidence="1 2">
    <name type="scientific">Aspergillus versicolor CBS 583.65</name>
    <dbReference type="NCBI Taxonomy" id="1036611"/>
    <lineage>
        <taxon>Eukaryota</taxon>
        <taxon>Fungi</taxon>
        <taxon>Dikarya</taxon>
        <taxon>Ascomycota</taxon>
        <taxon>Pezizomycotina</taxon>
        <taxon>Eurotiomycetes</taxon>
        <taxon>Eurotiomycetidae</taxon>
        <taxon>Eurotiales</taxon>
        <taxon>Aspergillaceae</taxon>
        <taxon>Aspergillus</taxon>
        <taxon>Aspergillus subgen. Nidulantes</taxon>
    </lineage>
</organism>
<dbReference type="Gene3D" id="3.80.10.10">
    <property type="entry name" value="Ribonuclease Inhibitor"/>
    <property type="match status" value="1"/>
</dbReference>
<dbReference type="EMBL" id="KV878126">
    <property type="protein sequence ID" value="OJI99424.1"/>
    <property type="molecule type" value="Genomic_DNA"/>
</dbReference>
<gene>
    <name evidence="1" type="ORF">ASPVEDRAFT_81035</name>
</gene>
<proteinExistence type="predicted"/>
<reference evidence="2" key="1">
    <citation type="journal article" date="2017" name="Genome Biol.">
        <title>Comparative genomics reveals high biological diversity and specific adaptations in the industrially and medically important fungal genus Aspergillus.</title>
        <authorList>
            <person name="de Vries R.P."/>
            <person name="Riley R."/>
            <person name="Wiebenga A."/>
            <person name="Aguilar-Osorio G."/>
            <person name="Amillis S."/>
            <person name="Uchima C.A."/>
            <person name="Anderluh G."/>
            <person name="Asadollahi M."/>
            <person name="Askin M."/>
            <person name="Barry K."/>
            <person name="Battaglia E."/>
            <person name="Bayram O."/>
            <person name="Benocci T."/>
            <person name="Braus-Stromeyer S.A."/>
            <person name="Caldana C."/>
            <person name="Canovas D."/>
            <person name="Cerqueira G.C."/>
            <person name="Chen F."/>
            <person name="Chen W."/>
            <person name="Choi C."/>
            <person name="Clum A."/>
            <person name="Dos Santos R.A."/>
            <person name="Damasio A.R."/>
            <person name="Diallinas G."/>
            <person name="Emri T."/>
            <person name="Fekete E."/>
            <person name="Flipphi M."/>
            <person name="Freyberg S."/>
            <person name="Gallo A."/>
            <person name="Gournas C."/>
            <person name="Habgood R."/>
            <person name="Hainaut M."/>
            <person name="Harispe M.L."/>
            <person name="Henrissat B."/>
            <person name="Hilden K.S."/>
            <person name="Hope R."/>
            <person name="Hossain A."/>
            <person name="Karabika E."/>
            <person name="Karaffa L."/>
            <person name="Karanyi Z."/>
            <person name="Krasevec N."/>
            <person name="Kuo A."/>
            <person name="Kusch H."/>
            <person name="LaButti K."/>
            <person name="Lagendijk E.L."/>
            <person name="Lapidus A."/>
            <person name="Levasseur A."/>
            <person name="Lindquist E."/>
            <person name="Lipzen A."/>
            <person name="Logrieco A.F."/>
            <person name="MacCabe A."/>
            <person name="Maekelae M.R."/>
            <person name="Malavazi I."/>
            <person name="Melin P."/>
            <person name="Meyer V."/>
            <person name="Mielnichuk N."/>
            <person name="Miskei M."/>
            <person name="Molnar A.P."/>
            <person name="Mule G."/>
            <person name="Ngan C.Y."/>
            <person name="Orejas M."/>
            <person name="Orosz E."/>
            <person name="Ouedraogo J.P."/>
            <person name="Overkamp K.M."/>
            <person name="Park H.-S."/>
            <person name="Perrone G."/>
            <person name="Piumi F."/>
            <person name="Punt P.J."/>
            <person name="Ram A.F."/>
            <person name="Ramon A."/>
            <person name="Rauscher S."/>
            <person name="Record E."/>
            <person name="Riano-Pachon D.M."/>
            <person name="Robert V."/>
            <person name="Roehrig J."/>
            <person name="Ruller R."/>
            <person name="Salamov A."/>
            <person name="Salih N.S."/>
            <person name="Samson R.A."/>
            <person name="Sandor E."/>
            <person name="Sanguinetti M."/>
            <person name="Schuetze T."/>
            <person name="Sepcic K."/>
            <person name="Shelest E."/>
            <person name="Sherlock G."/>
            <person name="Sophianopoulou V."/>
            <person name="Squina F.M."/>
            <person name="Sun H."/>
            <person name="Susca A."/>
            <person name="Todd R.B."/>
            <person name="Tsang A."/>
            <person name="Unkles S.E."/>
            <person name="van de Wiele N."/>
            <person name="van Rossen-Uffink D."/>
            <person name="Oliveira J.V."/>
            <person name="Vesth T.C."/>
            <person name="Visser J."/>
            <person name="Yu J.-H."/>
            <person name="Zhou M."/>
            <person name="Andersen M.R."/>
            <person name="Archer D.B."/>
            <person name="Baker S.E."/>
            <person name="Benoit I."/>
            <person name="Brakhage A.A."/>
            <person name="Braus G.H."/>
            <person name="Fischer R."/>
            <person name="Frisvad J.C."/>
            <person name="Goldman G.H."/>
            <person name="Houbraken J."/>
            <person name="Oakley B."/>
            <person name="Pocsi I."/>
            <person name="Scazzocchio C."/>
            <person name="Seiboth B."/>
            <person name="vanKuyk P.A."/>
            <person name="Wortman J."/>
            <person name="Dyer P.S."/>
            <person name="Grigoriev I.V."/>
        </authorList>
    </citation>
    <scope>NUCLEOTIDE SEQUENCE [LARGE SCALE GENOMIC DNA]</scope>
    <source>
        <strain evidence="2">CBS 583.65</strain>
    </source>
</reference>
<dbReference type="OrthoDB" id="2305901at2759"/>
<dbReference type="InterPro" id="IPR032675">
    <property type="entry name" value="LRR_dom_sf"/>
</dbReference>
<dbReference type="SUPFAM" id="SSF52047">
    <property type="entry name" value="RNI-like"/>
    <property type="match status" value="1"/>
</dbReference>
<dbReference type="Proteomes" id="UP000184073">
    <property type="component" value="Unassembled WGS sequence"/>
</dbReference>
<protein>
    <recommendedName>
        <fullName evidence="3">F-box domain-containing protein</fullName>
    </recommendedName>
</protein>
<dbReference type="AlphaFoldDB" id="A0A1L9PD88"/>
<dbReference type="GeneID" id="63732476"/>
<evidence type="ECO:0008006" key="3">
    <source>
        <dbReference type="Google" id="ProtNLM"/>
    </source>
</evidence>
<dbReference type="RefSeq" id="XP_040665187.1">
    <property type="nucleotide sequence ID" value="XM_040816965.1"/>
</dbReference>
<name>A0A1L9PD88_ASPVE</name>
<keyword evidence="2" id="KW-1185">Reference proteome</keyword>
<accession>A0A1L9PD88</accession>